<evidence type="ECO:0000313" key="4">
    <source>
        <dbReference type="Proteomes" id="UP000238825"/>
    </source>
</evidence>
<organism evidence="2 4">
    <name type="scientific">Lysinibacillus sphaericus</name>
    <name type="common">Bacillus sphaericus</name>
    <dbReference type="NCBI Taxonomy" id="1421"/>
    <lineage>
        <taxon>Bacteria</taxon>
        <taxon>Bacillati</taxon>
        <taxon>Bacillota</taxon>
        <taxon>Bacilli</taxon>
        <taxon>Bacillales</taxon>
        <taxon>Bacillaceae</taxon>
        <taxon>Lysinibacillus</taxon>
    </lineage>
</organism>
<dbReference type="PANTHER" id="PTHR48079:SF6">
    <property type="entry name" value="NAD(P)-BINDING DOMAIN-CONTAINING PROTEIN-RELATED"/>
    <property type="match status" value="1"/>
</dbReference>
<dbReference type="InterPro" id="IPR051783">
    <property type="entry name" value="NAD(P)-dependent_oxidoreduct"/>
</dbReference>
<gene>
    <name evidence="2" type="ORF">LS41612_07920</name>
    <name evidence="3" type="ORF">NCTC10338_03168</name>
</gene>
<dbReference type="RefSeq" id="WP_024363056.1">
    <property type="nucleotide sequence ID" value="NZ_BJNS01000003.1"/>
</dbReference>
<dbReference type="InterPro" id="IPR036291">
    <property type="entry name" value="NAD(P)-bd_dom_sf"/>
</dbReference>
<dbReference type="GO" id="GO:0005737">
    <property type="term" value="C:cytoplasm"/>
    <property type="evidence" value="ECO:0007669"/>
    <property type="project" value="TreeGrafter"/>
</dbReference>
<evidence type="ECO:0000313" key="2">
    <source>
        <dbReference type="EMBL" id="AVK96183.1"/>
    </source>
</evidence>
<reference evidence="3 5" key="2">
    <citation type="submission" date="2018-06" db="EMBL/GenBank/DDBJ databases">
        <authorList>
            <consortium name="Pathogen Informatics"/>
            <person name="Doyle S."/>
        </authorList>
    </citation>
    <scope>NUCLEOTIDE SEQUENCE [LARGE SCALE GENOMIC DNA]</scope>
    <source>
        <strain evidence="3 5">NCTC10338</strain>
    </source>
</reference>
<dbReference type="GO" id="GO:0004029">
    <property type="term" value="F:aldehyde dehydrogenase (NAD+) activity"/>
    <property type="evidence" value="ECO:0007669"/>
    <property type="project" value="TreeGrafter"/>
</dbReference>
<evidence type="ECO:0000313" key="3">
    <source>
        <dbReference type="EMBL" id="SUV18052.1"/>
    </source>
</evidence>
<reference evidence="2 4" key="1">
    <citation type="submission" date="2017-03" db="EMBL/GenBank/DDBJ databases">
        <title>The whole genome sequencing and assembly of Lysinibacillus sphaericus DSM 28T strain.</title>
        <authorList>
            <person name="Lee Y.-J."/>
            <person name="Yi H."/>
            <person name="Bahn Y.-S."/>
            <person name="Kim J.F."/>
            <person name="Lee D.-W."/>
        </authorList>
    </citation>
    <scope>NUCLEOTIDE SEQUENCE [LARGE SCALE GENOMIC DNA]</scope>
    <source>
        <strain evidence="2 4">DSM 28</strain>
    </source>
</reference>
<dbReference type="AlphaFoldDB" id="A0A2S0JYG3"/>
<dbReference type="Proteomes" id="UP000238825">
    <property type="component" value="Chromosome"/>
</dbReference>
<dbReference type="GeneID" id="48276127"/>
<evidence type="ECO:0000259" key="1">
    <source>
        <dbReference type="Pfam" id="PF13460"/>
    </source>
</evidence>
<dbReference type="Gene3D" id="3.40.50.720">
    <property type="entry name" value="NAD(P)-binding Rossmann-like Domain"/>
    <property type="match status" value="1"/>
</dbReference>
<dbReference type="SUPFAM" id="SSF51735">
    <property type="entry name" value="NAD(P)-binding Rossmann-fold domains"/>
    <property type="match status" value="1"/>
</dbReference>
<dbReference type="Pfam" id="PF13460">
    <property type="entry name" value="NAD_binding_10"/>
    <property type="match status" value="1"/>
</dbReference>
<protein>
    <submittedName>
        <fullName evidence="3">Saccharopine dehydrogenase</fullName>
    </submittedName>
    <submittedName>
        <fullName evidence="2">Short chain dehydrogenase</fullName>
    </submittedName>
</protein>
<dbReference type="EMBL" id="UFSZ01000001">
    <property type="protein sequence ID" value="SUV18052.1"/>
    <property type="molecule type" value="Genomic_DNA"/>
</dbReference>
<dbReference type="Proteomes" id="UP000255295">
    <property type="component" value="Unassembled WGS sequence"/>
</dbReference>
<accession>A0A2S0JYG3</accession>
<feature type="domain" description="NAD(P)-binding" evidence="1">
    <location>
        <begin position="8"/>
        <end position="166"/>
    </location>
</feature>
<dbReference type="InterPro" id="IPR016040">
    <property type="entry name" value="NAD(P)-bd_dom"/>
</dbReference>
<proteinExistence type="predicted"/>
<sequence length="310" mass="34534">MKKALVMGASGGIGFAIVSELAARGIQVVAFARGKEKLQALFESYSNVSIFPGDVFNEEHVRKASVGIDVMFHAISFPYQEWEEKHIQCIHSIINVAQTQQAKIALVDNIYAYGRQSSIVTEEAIKEPHTKKGKIRLAMENKLKASSVPSLIVHMPDLYGPNAENTILNETLKSVISNKKANFVGHMQVAREFLYTVDGAKAIVELALRSDTYNQNWNVPAVHPITGEQLLEIIRDITGYKKKVRTVSNAMIGILAIFSPFMKEMKEMMYLTEEPVILSGAKYESVIGTLPQTSYQEGLQQTLLWLKKMG</sequence>
<name>A0A2S0JYG3_LYSSH</name>
<dbReference type="PANTHER" id="PTHR48079">
    <property type="entry name" value="PROTEIN YEEZ"/>
    <property type="match status" value="1"/>
</dbReference>
<dbReference type="EMBL" id="CP019980">
    <property type="protein sequence ID" value="AVK96183.1"/>
    <property type="molecule type" value="Genomic_DNA"/>
</dbReference>
<evidence type="ECO:0000313" key="5">
    <source>
        <dbReference type="Proteomes" id="UP000255295"/>
    </source>
</evidence>